<dbReference type="Proteomes" id="UP001302812">
    <property type="component" value="Unassembled WGS sequence"/>
</dbReference>
<evidence type="ECO:0000256" key="2">
    <source>
        <dbReference type="ARBA" id="ARBA00022705"/>
    </source>
</evidence>
<dbReference type="GO" id="GO:0003677">
    <property type="term" value="F:DNA binding"/>
    <property type="evidence" value="ECO:0007669"/>
    <property type="project" value="UniProtKB-KW"/>
</dbReference>
<dbReference type="EMBL" id="MU853334">
    <property type="protein sequence ID" value="KAK4115747.1"/>
    <property type="molecule type" value="Genomic_DNA"/>
</dbReference>
<keyword evidence="3" id="KW-0238">DNA-binding</keyword>
<name>A0AAN6YVY1_9PEZI</name>
<proteinExistence type="inferred from homology"/>
<dbReference type="Pfam" id="PF09696">
    <property type="entry name" value="Ctf8"/>
    <property type="match status" value="1"/>
</dbReference>
<feature type="non-terminal residue" evidence="8">
    <location>
        <position position="179"/>
    </location>
</feature>
<evidence type="ECO:0000256" key="3">
    <source>
        <dbReference type="ARBA" id="ARBA00023125"/>
    </source>
</evidence>
<dbReference type="AlphaFoldDB" id="A0AAN6YVY1"/>
<feature type="region of interest" description="Disordered" evidence="7">
    <location>
        <begin position="63"/>
        <end position="83"/>
    </location>
</feature>
<evidence type="ECO:0008006" key="10">
    <source>
        <dbReference type="Google" id="ProtNLM"/>
    </source>
</evidence>
<protein>
    <recommendedName>
        <fullName evidence="10">Sister chromatid cohesion protein Ctf8</fullName>
    </recommendedName>
</protein>
<dbReference type="GeneID" id="89936682"/>
<keyword evidence="5" id="KW-0131">Cell cycle</keyword>
<feature type="region of interest" description="Disordered" evidence="7">
    <location>
        <begin position="1"/>
        <end position="44"/>
    </location>
</feature>
<evidence type="ECO:0000256" key="1">
    <source>
        <dbReference type="ARBA" id="ARBA00004123"/>
    </source>
</evidence>
<comment type="caution">
    <text evidence="8">The sequence shown here is derived from an EMBL/GenBank/DDBJ whole genome shotgun (WGS) entry which is preliminary data.</text>
</comment>
<dbReference type="InterPro" id="IPR018607">
    <property type="entry name" value="Ctf8"/>
</dbReference>
<accession>A0AAN6YVY1</accession>
<evidence type="ECO:0000256" key="7">
    <source>
        <dbReference type="SAM" id="MobiDB-lite"/>
    </source>
</evidence>
<reference evidence="8" key="2">
    <citation type="submission" date="2023-05" db="EMBL/GenBank/DDBJ databases">
        <authorList>
            <consortium name="Lawrence Berkeley National Laboratory"/>
            <person name="Steindorff A."/>
            <person name="Hensen N."/>
            <person name="Bonometti L."/>
            <person name="Westerberg I."/>
            <person name="Brannstrom I.O."/>
            <person name="Guillou S."/>
            <person name="Cros-Aarteil S."/>
            <person name="Calhoun S."/>
            <person name="Haridas S."/>
            <person name="Kuo A."/>
            <person name="Mondo S."/>
            <person name="Pangilinan J."/>
            <person name="Riley R."/>
            <person name="Labutti K."/>
            <person name="Andreopoulos B."/>
            <person name="Lipzen A."/>
            <person name="Chen C."/>
            <person name="Yanf M."/>
            <person name="Daum C."/>
            <person name="Ng V."/>
            <person name="Clum A."/>
            <person name="Ohm R."/>
            <person name="Martin F."/>
            <person name="Silar P."/>
            <person name="Natvig D."/>
            <person name="Lalanne C."/>
            <person name="Gautier V."/>
            <person name="Ament-Velasquez S.L."/>
            <person name="Kruys A."/>
            <person name="Hutchinson M.I."/>
            <person name="Powell A.J."/>
            <person name="Barry K."/>
            <person name="Miller A.N."/>
            <person name="Grigoriev I.V."/>
            <person name="Debuchy R."/>
            <person name="Gladieux P."/>
            <person name="Thoren M.H."/>
            <person name="Johannesson H."/>
        </authorList>
    </citation>
    <scope>NUCLEOTIDE SEQUENCE</scope>
    <source>
        <strain evidence="8">CBS 508.74</strain>
    </source>
</reference>
<gene>
    <name evidence="8" type="ORF">N656DRAFT_725414</name>
</gene>
<evidence type="ECO:0000313" key="8">
    <source>
        <dbReference type="EMBL" id="KAK4115747.1"/>
    </source>
</evidence>
<evidence type="ECO:0000256" key="6">
    <source>
        <dbReference type="ARBA" id="ARBA00038447"/>
    </source>
</evidence>
<sequence>MSLSSSHPNPNPTTTQPVPLHPRPQNSPLRTSPKAPNPLPTLLQTPSGLALLELQGTINLPSTASPLSSSSIPQGTATTATTTAQTRIPIGRLHFPDYHPDDQPDNNAWMKRVYLYVGEHQRLQGTVQKLPRALAVVRKRARVAEGAGEREGTGGEAGELEVVEVVKWKAVFSQRPEPV</sequence>
<dbReference type="GO" id="GO:0007064">
    <property type="term" value="P:mitotic sister chromatid cohesion"/>
    <property type="evidence" value="ECO:0007669"/>
    <property type="project" value="InterPro"/>
</dbReference>
<reference evidence="8" key="1">
    <citation type="journal article" date="2023" name="Mol. Phylogenet. Evol.">
        <title>Genome-scale phylogeny and comparative genomics of the fungal order Sordariales.</title>
        <authorList>
            <person name="Hensen N."/>
            <person name="Bonometti L."/>
            <person name="Westerberg I."/>
            <person name="Brannstrom I.O."/>
            <person name="Guillou S."/>
            <person name="Cros-Aarteil S."/>
            <person name="Calhoun S."/>
            <person name="Haridas S."/>
            <person name="Kuo A."/>
            <person name="Mondo S."/>
            <person name="Pangilinan J."/>
            <person name="Riley R."/>
            <person name="LaButti K."/>
            <person name="Andreopoulos B."/>
            <person name="Lipzen A."/>
            <person name="Chen C."/>
            <person name="Yan M."/>
            <person name="Daum C."/>
            <person name="Ng V."/>
            <person name="Clum A."/>
            <person name="Steindorff A."/>
            <person name="Ohm R.A."/>
            <person name="Martin F."/>
            <person name="Silar P."/>
            <person name="Natvig D.O."/>
            <person name="Lalanne C."/>
            <person name="Gautier V."/>
            <person name="Ament-Velasquez S.L."/>
            <person name="Kruys A."/>
            <person name="Hutchinson M.I."/>
            <person name="Powell A.J."/>
            <person name="Barry K."/>
            <person name="Miller A.N."/>
            <person name="Grigoriev I.V."/>
            <person name="Debuchy R."/>
            <person name="Gladieux P."/>
            <person name="Hiltunen Thoren M."/>
            <person name="Johannesson H."/>
        </authorList>
    </citation>
    <scope>NUCLEOTIDE SEQUENCE</scope>
    <source>
        <strain evidence="8">CBS 508.74</strain>
    </source>
</reference>
<dbReference type="RefSeq" id="XP_064673317.1">
    <property type="nucleotide sequence ID" value="XM_064812557.1"/>
</dbReference>
<comment type="similarity">
    <text evidence="6">Belongs to the CTF8 family.</text>
</comment>
<keyword evidence="4" id="KW-0539">Nucleus</keyword>
<keyword evidence="2" id="KW-0235">DNA replication</keyword>
<evidence type="ECO:0000256" key="4">
    <source>
        <dbReference type="ARBA" id="ARBA00023242"/>
    </source>
</evidence>
<evidence type="ECO:0000313" key="9">
    <source>
        <dbReference type="Proteomes" id="UP001302812"/>
    </source>
</evidence>
<keyword evidence="9" id="KW-1185">Reference proteome</keyword>
<comment type="subcellular location">
    <subcellularLocation>
        <location evidence="1">Nucleus</location>
    </subcellularLocation>
</comment>
<dbReference type="GO" id="GO:0006260">
    <property type="term" value="P:DNA replication"/>
    <property type="evidence" value="ECO:0007669"/>
    <property type="project" value="UniProtKB-KW"/>
</dbReference>
<organism evidence="8 9">
    <name type="scientific">Canariomyces notabilis</name>
    <dbReference type="NCBI Taxonomy" id="2074819"/>
    <lineage>
        <taxon>Eukaryota</taxon>
        <taxon>Fungi</taxon>
        <taxon>Dikarya</taxon>
        <taxon>Ascomycota</taxon>
        <taxon>Pezizomycotina</taxon>
        <taxon>Sordariomycetes</taxon>
        <taxon>Sordariomycetidae</taxon>
        <taxon>Sordariales</taxon>
        <taxon>Chaetomiaceae</taxon>
        <taxon>Canariomyces</taxon>
    </lineage>
</organism>
<dbReference type="PANTHER" id="PTHR28605:SF1">
    <property type="entry name" value="CHROMOSOME TRANSMISSION FIDELITY FACTOR 8"/>
    <property type="match status" value="1"/>
</dbReference>
<dbReference type="PANTHER" id="PTHR28605">
    <property type="entry name" value="CTF8, CHROMOSOME TRANSMISSION FIDELITY FACTOR 8 HOMOLOG (S. CEREVISIAE)"/>
    <property type="match status" value="1"/>
</dbReference>
<dbReference type="GO" id="GO:0031390">
    <property type="term" value="C:Ctf18 RFC-like complex"/>
    <property type="evidence" value="ECO:0007669"/>
    <property type="project" value="InterPro"/>
</dbReference>
<evidence type="ECO:0000256" key="5">
    <source>
        <dbReference type="ARBA" id="ARBA00023306"/>
    </source>
</evidence>